<protein>
    <recommendedName>
        <fullName evidence="4">F-box domain-containing protein</fullName>
    </recommendedName>
</protein>
<dbReference type="Proteomes" id="UP000518752">
    <property type="component" value="Unassembled WGS sequence"/>
</dbReference>
<dbReference type="AlphaFoldDB" id="A0A8H5M6V0"/>
<dbReference type="EMBL" id="JAACJN010000047">
    <property type="protein sequence ID" value="KAF5383435.1"/>
    <property type="molecule type" value="Genomic_DNA"/>
</dbReference>
<keyword evidence="3" id="KW-1185">Reference proteome</keyword>
<proteinExistence type="predicted"/>
<evidence type="ECO:0000313" key="2">
    <source>
        <dbReference type="EMBL" id="KAF5383435.1"/>
    </source>
</evidence>
<evidence type="ECO:0000313" key="3">
    <source>
        <dbReference type="Proteomes" id="UP000518752"/>
    </source>
</evidence>
<organism evidence="2 3">
    <name type="scientific">Collybiopsis confluens</name>
    <dbReference type="NCBI Taxonomy" id="2823264"/>
    <lineage>
        <taxon>Eukaryota</taxon>
        <taxon>Fungi</taxon>
        <taxon>Dikarya</taxon>
        <taxon>Basidiomycota</taxon>
        <taxon>Agaricomycotina</taxon>
        <taxon>Agaricomycetes</taxon>
        <taxon>Agaricomycetidae</taxon>
        <taxon>Agaricales</taxon>
        <taxon>Marasmiineae</taxon>
        <taxon>Omphalotaceae</taxon>
        <taxon>Collybiopsis</taxon>
    </lineage>
</organism>
<sequence>MVAPASSVFILGHDGRRQLPWPICIIPPQTDDGRVRVMDIRAAIARELKTHHFSLHDISTNNSLLSGLSASEGTEPIVDERIYTDGLPEPLKTLDMVSSHAVLIGCLSIPPPAPLVPLPLTAPREDQSILELANLSSSVNRLPTPEPSEVPRQFRNSSATPPREPAGELERPVLRLPPEILHLIFLRATAPALLLSPDDLRPQSAWNLNLRTQLRLISVCRDWNDAGVTLLYENIAIHSIGQLCALIATLRDNSYLSERVHSLCFACIVPDVPTNYQAMFERIADTLPILCPNLVNLSLRIPCPNKGAASSICSHFGSLLLTHLEPLLEHKAAAGAQAAHRNCRKSFDISFAAFIPMST</sequence>
<feature type="region of interest" description="Disordered" evidence="1">
    <location>
        <begin position="139"/>
        <end position="169"/>
    </location>
</feature>
<comment type="caution">
    <text evidence="2">The sequence shown here is derived from an EMBL/GenBank/DDBJ whole genome shotgun (WGS) entry which is preliminary data.</text>
</comment>
<gene>
    <name evidence="2" type="ORF">D9757_006084</name>
</gene>
<accession>A0A8H5M6V0</accession>
<evidence type="ECO:0000256" key="1">
    <source>
        <dbReference type="SAM" id="MobiDB-lite"/>
    </source>
</evidence>
<reference evidence="2 3" key="1">
    <citation type="journal article" date="2020" name="ISME J.">
        <title>Uncovering the hidden diversity of litter-decomposition mechanisms in mushroom-forming fungi.</title>
        <authorList>
            <person name="Floudas D."/>
            <person name="Bentzer J."/>
            <person name="Ahren D."/>
            <person name="Johansson T."/>
            <person name="Persson P."/>
            <person name="Tunlid A."/>
        </authorList>
    </citation>
    <scope>NUCLEOTIDE SEQUENCE [LARGE SCALE GENOMIC DNA]</scope>
    <source>
        <strain evidence="2 3">CBS 406.79</strain>
    </source>
</reference>
<evidence type="ECO:0008006" key="4">
    <source>
        <dbReference type="Google" id="ProtNLM"/>
    </source>
</evidence>
<name>A0A8H5M6V0_9AGAR</name>
<dbReference type="OrthoDB" id="3258555at2759"/>